<sequence length="503" mass="52670">MGRPPGQRRRENVLPSRLRRPLGRYGRGRRGSALLSRLQRPLERYGRIGWRRLPGSRRSRAAGALVTVAVLAATAAAALVLGVGTGTGGGQPAGSAAAAQPPPTPATRIGQQIDGLTARLRQVPGDWPGWAALGGAYVEQARITGDPTAYPRAEIALARSLEIHPDGNDLALAGQAALAAARHDFPAALRLADAAIAVNEYSAPAHGVRADALVELGRYPEAWLAVQRMVDLRPDVSSLARASYAFELRGEVEPAREALNRVLADASSPADVAFAWLHLGELARDTGDLTGAEEAFRRGLVADPTSPALLAGRARVAAAQGLVDAALADYRTATGRSPQPALVIEYGELLAAVGRQPEADQQYALARSAAGLLRAQGVDVDVELALFEADHGDPEAALAAVTDARQRRGGVFVDDAQAWALHRLGRDAEALEYARAAVALGTPRALFRYHLGVIEAALGQSDAAVANLRAALALDPAFSPLHAPLARNLLGSLDAVRPVGGAR</sequence>
<dbReference type="PROSITE" id="PS50005">
    <property type="entry name" value="TPR"/>
    <property type="match status" value="1"/>
</dbReference>
<dbReference type="EMBL" id="JAEACQ010000311">
    <property type="protein sequence ID" value="MBL7632339.1"/>
    <property type="molecule type" value="Genomic_DNA"/>
</dbReference>
<evidence type="ECO:0000313" key="7">
    <source>
        <dbReference type="Proteomes" id="UP000604475"/>
    </source>
</evidence>
<gene>
    <name evidence="6" type="ORF">I7412_35340</name>
</gene>
<keyword evidence="2 3" id="KW-0802">TPR repeat</keyword>
<dbReference type="SUPFAM" id="SSF48452">
    <property type="entry name" value="TPR-like"/>
    <property type="match status" value="2"/>
</dbReference>
<dbReference type="InterPro" id="IPR011990">
    <property type="entry name" value="TPR-like_helical_dom_sf"/>
</dbReference>
<organism evidence="6 7">
    <name type="scientific">Frankia nepalensis</name>
    <dbReference type="NCBI Taxonomy" id="1836974"/>
    <lineage>
        <taxon>Bacteria</taxon>
        <taxon>Bacillati</taxon>
        <taxon>Actinomycetota</taxon>
        <taxon>Actinomycetes</taxon>
        <taxon>Frankiales</taxon>
        <taxon>Frankiaceae</taxon>
        <taxon>Frankia</taxon>
    </lineage>
</organism>
<dbReference type="AlphaFoldDB" id="A0A937UQZ5"/>
<feature type="transmembrane region" description="Helical" evidence="5">
    <location>
        <begin position="61"/>
        <end position="83"/>
    </location>
</feature>
<comment type="caution">
    <text evidence="6">The sequence shown here is derived from an EMBL/GenBank/DDBJ whole genome shotgun (WGS) entry which is preliminary data.</text>
</comment>
<evidence type="ECO:0000256" key="2">
    <source>
        <dbReference type="ARBA" id="ARBA00022803"/>
    </source>
</evidence>
<reference evidence="6" key="1">
    <citation type="submission" date="2020-12" db="EMBL/GenBank/DDBJ databases">
        <title>Genomic characterization of non-nitrogen-fixing Frankia strains.</title>
        <authorList>
            <person name="Carlos-Shanley C."/>
            <person name="Guerra T."/>
            <person name="Hahn D."/>
        </authorList>
    </citation>
    <scope>NUCLEOTIDE SEQUENCE</scope>
    <source>
        <strain evidence="6">CN6</strain>
    </source>
</reference>
<dbReference type="SMART" id="SM00028">
    <property type="entry name" value="TPR"/>
    <property type="match status" value="4"/>
</dbReference>
<proteinExistence type="predicted"/>
<keyword evidence="7" id="KW-1185">Reference proteome</keyword>
<dbReference type="PANTHER" id="PTHR44858">
    <property type="entry name" value="TETRATRICOPEPTIDE REPEAT PROTEIN 6"/>
    <property type="match status" value="1"/>
</dbReference>
<feature type="region of interest" description="Disordered" evidence="4">
    <location>
        <begin position="1"/>
        <end position="27"/>
    </location>
</feature>
<evidence type="ECO:0000256" key="3">
    <source>
        <dbReference type="PROSITE-ProRule" id="PRU00339"/>
    </source>
</evidence>
<keyword evidence="5" id="KW-1133">Transmembrane helix</keyword>
<evidence type="ECO:0000256" key="5">
    <source>
        <dbReference type="SAM" id="Phobius"/>
    </source>
</evidence>
<dbReference type="InterPro" id="IPR050498">
    <property type="entry name" value="Ycf3"/>
</dbReference>
<feature type="repeat" description="TPR" evidence="3">
    <location>
        <begin position="273"/>
        <end position="306"/>
    </location>
</feature>
<dbReference type="Gene3D" id="1.25.40.10">
    <property type="entry name" value="Tetratricopeptide repeat domain"/>
    <property type="match status" value="2"/>
</dbReference>
<evidence type="ECO:0000256" key="1">
    <source>
        <dbReference type="ARBA" id="ARBA00022737"/>
    </source>
</evidence>
<accession>A0A937UQZ5</accession>
<dbReference type="InterPro" id="IPR019734">
    <property type="entry name" value="TPR_rpt"/>
</dbReference>
<dbReference type="Pfam" id="PF13432">
    <property type="entry name" value="TPR_16"/>
    <property type="match status" value="2"/>
</dbReference>
<dbReference type="Proteomes" id="UP000604475">
    <property type="component" value="Unassembled WGS sequence"/>
</dbReference>
<keyword evidence="5" id="KW-0472">Membrane</keyword>
<feature type="region of interest" description="Disordered" evidence="4">
    <location>
        <begin position="89"/>
        <end position="108"/>
    </location>
</feature>
<feature type="compositionally biased region" description="Basic residues" evidence="4">
    <location>
        <begin position="17"/>
        <end position="27"/>
    </location>
</feature>
<evidence type="ECO:0000256" key="4">
    <source>
        <dbReference type="SAM" id="MobiDB-lite"/>
    </source>
</evidence>
<dbReference type="PANTHER" id="PTHR44858:SF1">
    <property type="entry name" value="UDP-N-ACETYLGLUCOSAMINE--PEPTIDE N-ACETYLGLUCOSAMINYLTRANSFERASE SPINDLY-RELATED"/>
    <property type="match status" value="1"/>
</dbReference>
<keyword evidence="5" id="KW-0812">Transmembrane</keyword>
<protein>
    <submittedName>
        <fullName evidence="6">Tetratricopeptide repeat protein</fullName>
    </submittedName>
</protein>
<name>A0A937UQZ5_9ACTN</name>
<dbReference type="Pfam" id="PF13181">
    <property type="entry name" value="TPR_8"/>
    <property type="match status" value="1"/>
</dbReference>
<evidence type="ECO:0000313" key="6">
    <source>
        <dbReference type="EMBL" id="MBL7632339.1"/>
    </source>
</evidence>
<keyword evidence="1" id="KW-0677">Repeat</keyword>